<organism evidence="2 3">
    <name type="scientific">Hyalangium minutum</name>
    <dbReference type="NCBI Taxonomy" id="394096"/>
    <lineage>
        <taxon>Bacteria</taxon>
        <taxon>Pseudomonadati</taxon>
        <taxon>Myxococcota</taxon>
        <taxon>Myxococcia</taxon>
        <taxon>Myxococcales</taxon>
        <taxon>Cystobacterineae</taxon>
        <taxon>Archangiaceae</taxon>
        <taxon>Hyalangium</taxon>
    </lineage>
</organism>
<protein>
    <recommendedName>
        <fullName evidence="1">AMP-dependent synthetase/ligase domain-containing protein</fullName>
    </recommendedName>
</protein>
<evidence type="ECO:0000313" key="3">
    <source>
        <dbReference type="Proteomes" id="UP000028725"/>
    </source>
</evidence>
<dbReference type="InterPro" id="IPR000873">
    <property type="entry name" value="AMP-dep_synth/lig_dom"/>
</dbReference>
<dbReference type="Pfam" id="PF00501">
    <property type="entry name" value="AMP-binding"/>
    <property type="match status" value="1"/>
</dbReference>
<dbReference type="Gene3D" id="3.40.50.12780">
    <property type="entry name" value="N-terminal domain of ligase-like"/>
    <property type="match status" value="1"/>
</dbReference>
<feature type="domain" description="AMP-dependent synthetase/ligase" evidence="1">
    <location>
        <begin position="71"/>
        <end position="146"/>
    </location>
</feature>
<gene>
    <name evidence="2" type="ORF">DB31_1515</name>
</gene>
<sequence>MPFDVRQILQQLDAAEPSNADLPKWLEESWADPDGFIAALTAAHTGRGVPSKSRPGEHYDFYQDLVVQHANMERVAYRIFDRLKGWQTLTYRQLHDRASRRATEWEEQGVKPGATVCLLYNPCIELVISLMACLRLGACFSLLPPQGTWFVTRRLAALKPKHIAAEPHQLPLLKGFEKLLLSSRGMAAPSFASYTYKPAEPIGLLFSPLNDPPDQPVQLTAVDAWLGAMCDGLLTFSLSGGDHLAGPGYHFLQHQPALLFACLLRGATFLHLELADLKKEPELLSAYPIRALGVSPKLRELLLSSKSRNLKNISHWFRNPEEPLDWKGWRTWVNEFNLDKVPCSNVLVDSTSGGAVAGSLRRVGDIHIDAAPAAGRVWEFRDVVSKKKAAGDMGIYTLLPDKKRLPGYAVLSRIRDQYSYTGTKDIRREGRIYPASEVVDALEGLPFNAGASVVPVPMGGLQGHKFVLLVFTGAEPPAVTDKEAGGRDQELRRTLEQRLGAEFQPDVIEFFPLYPRRTKKGAVDDAWCRSQYQTGALHAKTKEPMFLALTAIRGRFLASEEGSGDDGPAK</sequence>
<name>A0A085WCI6_9BACT</name>
<dbReference type="InterPro" id="IPR042099">
    <property type="entry name" value="ANL_N_sf"/>
</dbReference>
<accession>A0A085WCI6</accession>
<dbReference type="EMBL" id="JMCB01000012">
    <property type="protein sequence ID" value="KFE65399.1"/>
    <property type="molecule type" value="Genomic_DNA"/>
</dbReference>
<dbReference type="SUPFAM" id="SSF56801">
    <property type="entry name" value="Acetyl-CoA synthetase-like"/>
    <property type="match status" value="1"/>
</dbReference>
<evidence type="ECO:0000313" key="2">
    <source>
        <dbReference type="EMBL" id="KFE65399.1"/>
    </source>
</evidence>
<dbReference type="OrthoDB" id="5479867at2"/>
<dbReference type="RefSeq" id="WP_044193379.1">
    <property type="nucleotide sequence ID" value="NZ_JMCB01000012.1"/>
</dbReference>
<evidence type="ECO:0000259" key="1">
    <source>
        <dbReference type="Pfam" id="PF00501"/>
    </source>
</evidence>
<keyword evidence="3" id="KW-1185">Reference proteome</keyword>
<reference evidence="2 3" key="1">
    <citation type="submission" date="2014-04" db="EMBL/GenBank/DDBJ databases">
        <title>Genome assembly of Hyalangium minutum DSM 14724.</title>
        <authorList>
            <person name="Sharma G."/>
            <person name="Subramanian S."/>
        </authorList>
    </citation>
    <scope>NUCLEOTIDE SEQUENCE [LARGE SCALE GENOMIC DNA]</scope>
    <source>
        <strain evidence="2 3">DSM 14724</strain>
    </source>
</reference>
<dbReference type="STRING" id="394096.DB31_1515"/>
<dbReference type="Proteomes" id="UP000028725">
    <property type="component" value="Unassembled WGS sequence"/>
</dbReference>
<comment type="caution">
    <text evidence="2">The sequence shown here is derived from an EMBL/GenBank/DDBJ whole genome shotgun (WGS) entry which is preliminary data.</text>
</comment>
<proteinExistence type="predicted"/>
<dbReference type="AlphaFoldDB" id="A0A085WCI6"/>